<proteinExistence type="predicted"/>
<dbReference type="InterPro" id="IPR046342">
    <property type="entry name" value="CBS_dom_sf"/>
</dbReference>
<dbReference type="PROSITE" id="PS51846">
    <property type="entry name" value="CNNM"/>
    <property type="match status" value="1"/>
</dbReference>
<name>A0A0S4IPA6_BODSA</name>
<sequence>MSDEHDLTETDKILYSVACAVLVCSAGVVSGLNLALFSIDPIYVRIQGKTGTKQQQRYAEKLLPLLKHQHLTLVALLVSNASLATALPLFLERLLNPTWSLVVSVTAVLFFGEVLPQATFVRRAVPVCSFLSPFIWCLIAVTFVVSYPFAKLLDAIIGHKEEAMEKDQLGAFFQLHEANPNEGEFLLGAEVNVMRGAMALSTKTVKDVLKTSVQETFMLSSNQSLCAETIESIVNSGYSRIPVCKNDNRRHVLGALLTKTLLPLAFTQPDPAPLVGDYHLNEVLRISEETSLYNVYESFQSGFSNMAVVYNAKGTMVGLLTLEDIFEVMHNVSITDETDLNNNHPLQVEMRQKELMELYHQVKVEHQRSMSINALSG</sequence>
<keyword evidence="5 7" id="KW-0472">Membrane</keyword>
<dbReference type="GO" id="GO:0005737">
    <property type="term" value="C:cytoplasm"/>
    <property type="evidence" value="ECO:0007669"/>
    <property type="project" value="TreeGrafter"/>
</dbReference>
<dbReference type="PROSITE" id="PS51371">
    <property type="entry name" value="CBS"/>
    <property type="match status" value="1"/>
</dbReference>
<dbReference type="OrthoDB" id="5353557at2759"/>
<evidence type="ECO:0000256" key="5">
    <source>
        <dbReference type="ARBA" id="ARBA00023136"/>
    </source>
</evidence>
<feature type="domain" description="CNNM transmembrane" evidence="10">
    <location>
        <begin position="8"/>
        <end position="191"/>
    </location>
</feature>
<evidence type="ECO:0000256" key="3">
    <source>
        <dbReference type="ARBA" id="ARBA00022737"/>
    </source>
</evidence>
<evidence type="ECO:0000256" key="2">
    <source>
        <dbReference type="ARBA" id="ARBA00022692"/>
    </source>
</evidence>
<keyword evidence="6" id="KW-0129">CBS domain</keyword>
<evidence type="ECO:0000259" key="9">
    <source>
        <dbReference type="PROSITE" id="PS51371"/>
    </source>
</evidence>
<keyword evidence="3" id="KW-0677">Repeat</keyword>
<evidence type="ECO:0000256" key="7">
    <source>
        <dbReference type="PROSITE-ProRule" id="PRU01193"/>
    </source>
</evidence>
<evidence type="ECO:0000313" key="11">
    <source>
        <dbReference type="EMBL" id="CUF83349.1"/>
    </source>
</evidence>
<keyword evidence="4 7" id="KW-1133">Transmembrane helix</keyword>
<dbReference type="OMA" id="YFIHAIW"/>
<keyword evidence="2 7" id="KW-0812">Transmembrane</keyword>
<dbReference type="EMBL" id="CYKH01000420">
    <property type="protein sequence ID" value="CUF83349.1"/>
    <property type="molecule type" value="Genomic_DNA"/>
</dbReference>
<dbReference type="InterPro" id="IPR044751">
    <property type="entry name" value="Ion_transp-like_CBS"/>
</dbReference>
<dbReference type="GO" id="GO:0016020">
    <property type="term" value="C:membrane"/>
    <property type="evidence" value="ECO:0007669"/>
    <property type="project" value="UniProtKB-SubCell"/>
</dbReference>
<dbReference type="InterPro" id="IPR000644">
    <property type="entry name" value="CBS_dom"/>
</dbReference>
<evidence type="ECO:0000256" key="1">
    <source>
        <dbReference type="ARBA" id="ARBA00004141"/>
    </source>
</evidence>
<feature type="transmembrane region" description="Helical" evidence="8">
    <location>
        <begin position="13"/>
        <end position="39"/>
    </location>
</feature>
<evidence type="ECO:0000256" key="8">
    <source>
        <dbReference type="SAM" id="Phobius"/>
    </source>
</evidence>
<evidence type="ECO:0000256" key="6">
    <source>
        <dbReference type="PROSITE-ProRule" id="PRU00703"/>
    </source>
</evidence>
<dbReference type="Pfam" id="PF01595">
    <property type="entry name" value="CNNM"/>
    <property type="match status" value="1"/>
</dbReference>
<dbReference type="PANTHER" id="PTHR12064">
    <property type="entry name" value="METAL TRANSPORTER CNNM"/>
    <property type="match status" value="1"/>
</dbReference>
<feature type="transmembrane region" description="Helical" evidence="8">
    <location>
        <begin position="127"/>
        <end position="150"/>
    </location>
</feature>
<evidence type="ECO:0000256" key="4">
    <source>
        <dbReference type="ARBA" id="ARBA00022989"/>
    </source>
</evidence>
<reference evidence="12" key="1">
    <citation type="submission" date="2015-09" db="EMBL/GenBank/DDBJ databases">
        <authorList>
            <consortium name="Pathogen Informatics"/>
        </authorList>
    </citation>
    <scope>NUCLEOTIDE SEQUENCE [LARGE SCALE GENOMIC DNA]</scope>
    <source>
        <strain evidence="12">Lake Konstanz</strain>
    </source>
</reference>
<dbReference type="PANTHER" id="PTHR12064:SF97">
    <property type="entry name" value="METAL TRANSPORTER CNNM-5"/>
    <property type="match status" value="1"/>
</dbReference>
<feature type="transmembrane region" description="Helical" evidence="8">
    <location>
        <begin position="97"/>
        <end position="115"/>
    </location>
</feature>
<comment type="subcellular location">
    <subcellularLocation>
        <location evidence="1">Membrane</location>
        <topology evidence="1">Multi-pass membrane protein</topology>
    </subcellularLocation>
</comment>
<feature type="domain" description="CBS" evidence="9">
    <location>
        <begin position="279"/>
        <end position="337"/>
    </location>
</feature>
<dbReference type="CDD" id="cd04590">
    <property type="entry name" value="CBS_pair_CorC_HlyC_assoc"/>
    <property type="match status" value="1"/>
</dbReference>
<dbReference type="InterPro" id="IPR002550">
    <property type="entry name" value="CNNM"/>
</dbReference>
<dbReference type="VEuPathDB" id="TriTrypDB:BSAL_66115"/>
<dbReference type="GO" id="GO:0010960">
    <property type="term" value="P:magnesium ion homeostasis"/>
    <property type="evidence" value="ECO:0007669"/>
    <property type="project" value="InterPro"/>
</dbReference>
<dbReference type="InterPro" id="IPR045095">
    <property type="entry name" value="ACDP"/>
</dbReference>
<dbReference type="Proteomes" id="UP000051952">
    <property type="component" value="Unassembled WGS sequence"/>
</dbReference>
<gene>
    <name evidence="11" type="ORF">BSAL_66115</name>
</gene>
<evidence type="ECO:0000259" key="10">
    <source>
        <dbReference type="PROSITE" id="PS51846"/>
    </source>
</evidence>
<dbReference type="Pfam" id="PF00571">
    <property type="entry name" value="CBS"/>
    <property type="match status" value="1"/>
</dbReference>
<keyword evidence="12" id="KW-1185">Reference proteome</keyword>
<organism evidence="11 12">
    <name type="scientific">Bodo saltans</name>
    <name type="common">Flagellated protozoan</name>
    <dbReference type="NCBI Taxonomy" id="75058"/>
    <lineage>
        <taxon>Eukaryota</taxon>
        <taxon>Discoba</taxon>
        <taxon>Euglenozoa</taxon>
        <taxon>Kinetoplastea</taxon>
        <taxon>Metakinetoplastina</taxon>
        <taxon>Eubodonida</taxon>
        <taxon>Bodonidae</taxon>
        <taxon>Bodo</taxon>
    </lineage>
</organism>
<dbReference type="SUPFAM" id="SSF54631">
    <property type="entry name" value="CBS-domain pair"/>
    <property type="match status" value="1"/>
</dbReference>
<dbReference type="Gene3D" id="3.10.580.10">
    <property type="entry name" value="CBS-domain"/>
    <property type="match status" value="1"/>
</dbReference>
<dbReference type="GO" id="GO:0030026">
    <property type="term" value="P:intracellular manganese ion homeostasis"/>
    <property type="evidence" value="ECO:0007669"/>
    <property type="project" value="TreeGrafter"/>
</dbReference>
<evidence type="ECO:0000313" key="12">
    <source>
        <dbReference type="Proteomes" id="UP000051952"/>
    </source>
</evidence>
<accession>A0A0S4IPA6</accession>
<protein>
    <submittedName>
        <fullName evidence="11">Membrane-associated protein, putative</fullName>
    </submittedName>
</protein>
<dbReference type="AlphaFoldDB" id="A0A0S4IPA6"/>